<protein>
    <submittedName>
        <fullName evidence="2">Uncharacterized protein</fullName>
    </submittedName>
</protein>
<keyword evidence="3" id="KW-1185">Reference proteome</keyword>
<evidence type="ECO:0000256" key="1">
    <source>
        <dbReference type="SAM" id="MobiDB-lite"/>
    </source>
</evidence>
<evidence type="ECO:0000313" key="2">
    <source>
        <dbReference type="EMBL" id="CAB3256512.1"/>
    </source>
</evidence>
<comment type="caution">
    <text evidence="2">The sequence shown here is derived from an EMBL/GenBank/DDBJ whole genome shotgun (WGS) entry which is preliminary data.</text>
</comment>
<reference evidence="2 3" key="1">
    <citation type="submission" date="2020-04" db="EMBL/GenBank/DDBJ databases">
        <authorList>
            <person name="Wallbank WR R."/>
            <person name="Pardo Diaz C."/>
            <person name="Kozak K."/>
            <person name="Martin S."/>
            <person name="Jiggins C."/>
            <person name="Moest M."/>
            <person name="Warren A I."/>
            <person name="Byers J.R.P. K."/>
            <person name="Montejo-Kovacevich G."/>
            <person name="Yen C E."/>
        </authorList>
    </citation>
    <scope>NUCLEOTIDE SEQUENCE [LARGE SCALE GENOMIC DNA]</scope>
</reference>
<dbReference type="AlphaFoldDB" id="A0A8S1BDG0"/>
<dbReference type="OrthoDB" id="2266637at2759"/>
<gene>
    <name evidence="2" type="ORF">APLA_LOCUS15473</name>
</gene>
<dbReference type="Proteomes" id="UP000494106">
    <property type="component" value="Unassembled WGS sequence"/>
</dbReference>
<organism evidence="2 3">
    <name type="scientific">Arctia plantaginis</name>
    <name type="common">Wood tiger moth</name>
    <name type="synonym">Phalaena plantaginis</name>
    <dbReference type="NCBI Taxonomy" id="874455"/>
    <lineage>
        <taxon>Eukaryota</taxon>
        <taxon>Metazoa</taxon>
        <taxon>Ecdysozoa</taxon>
        <taxon>Arthropoda</taxon>
        <taxon>Hexapoda</taxon>
        <taxon>Insecta</taxon>
        <taxon>Pterygota</taxon>
        <taxon>Neoptera</taxon>
        <taxon>Endopterygota</taxon>
        <taxon>Lepidoptera</taxon>
        <taxon>Glossata</taxon>
        <taxon>Ditrysia</taxon>
        <taxon>Noctuoidea</taxon>
        <taxon>Erebidae</taxon>
        <taxon>Arctiinae</taxon>
        <taxon>Arctia</taxon>
    </lineage>
</organism>
<name>A0A8S1BDG0_ARCPL</name>
<dbReference type="EMBL" id="CADEBC010000586">
    <property type="protein sequence ID" value="CAB3256512.1"/>
    <property type="molecule type" value="Genomic_DNA"/>
</dbReference>
<sequence>MVWAAIKGHVAAKNVDWNVTRTMELIREKVNLMGQEEWSALCRKVKEVEDEYRKSDHIIDEMTEQLFIINTASDSESEFESENDDYDNEPMPSTLHGTQGADEFMSGISPLSNSDKIIISVNI</sequence>
<proteinExistence type="predicted"/>
<evidence type="ECO:0000313" key="3">
    <source>
        <dbReference type="Proteomes" id="UP000494106"/>
    </source>
</evidence>
<feature type="compositionally biased region" description="Acidic residues" evidence="1">
    <location>
        <begin position="75"/>
        <end position="88"/>
    </location>
</feature>
<feature type="region of interest" description="Disordered" evidence="1">
    <location>
        <begin position="74"/>
        <end position="107"/>
    </location>
</feature>
<accession>A0A8S1BDG0</accession>